<dbReference type="EMBL" id="CAMXCT010001502">
    <property type="protein sequence ID" value="CAI3990682.1"/>
    <property type="molecule type" value="Genomic_DNA"/>
</dbReference>
<dbReference type="OrthoDB" id="439050at2759"/>
<sequence>MEWTFRIFSQHFWTGRAQRLVTKLLWRTAFLKRCTEVLGSQRSPEMSLKLLELVARMFAEELLGSASISCGVARPNHKGDVDGMLLDALVAHIDHQCRSEAPGVLLLFQLLENILEACGAAPDVREALCRRIQSSKAIVSALVSSMTLETEMDISEESGALLLRLLERGGHEFLAPLAQNCGRIARALAEAKPSSQRGTTLLALYRMCALHQSLLSALLLSGDVTSDAESIAVGLSRHLASSEGALMAAAAELVEDLGAIFIGEDVQVEGWLRKAQLAQWLIECLRRGDLSARCAACRALRGQLPLDDQLRPLHAVAADALMDACGDALSLASSGAERQQLLQAAAEALERLNREETCGLFAPQKLIPLLRAAKDLSQEGSLSLDDCLAPVCFCMQRPMDVHQLPQHFYELFEVAIELAAQQDLKGHSFVSEMLSQLMVMLCNASWMHVSASSNFTHLTEREGHLGDIALLIHFAQKLGGIAKNWPLPDLVVSLAAALWPVLDNSANFNAEQVISLKNCCLQLSFLVPQLFDVPLFEELQGAEVVLNDNQSAGQLLSVLLVPYLMVDGTSLSLLVPSHELFSSCQLLLDGLPFPPPNDGNEAVVLGALLAAAESSASLGEMALERLVAGDLPLLPLRSVVSLTCAVCRVTAASTSPHTARLRSSQIATAAATLRRGAARSMQGARAQEEWRQLKVPGDQRDAIHQGPANLTTALGFLLASAEDMEEARDILLGAVVLEDATGMIQADGSRGDWQWLADCLPSPRWMAQNVEVLLGHALQEDVACGMLTLMSSCLTDSKAAALMASNHAIAGLAMRWQRSAEHHGTSELVKCIGLFMLQQLAATPGDALQHSPLLALLAETLQCNPSAALVPELAVLAFYRAWDVPKLRQDEKGPATLSGPRLNPALLDRLERAVEQDSMDTSTNGICDSTIAWALVTSSLLLTGSPLPTSTVKPSHSRCEDASSTAFRLLAVSCAYLRCPLVVEQRAHDAQSLAVLVRGCSDLLFSDGDDASDWNARVTDAAALAVLGLLSSVQPLTASETLHSERVSKSLHAAVERLLLLVELGEGGTAEEPGVPEERLQRCFTGPCLLLLILLLRSETGWLKDSDISRIRPFVRTLARSKSCMGAQRLLLLRLAEELVIFQNVSGGSECHQVVLKQLLAEQRLWDLATQELRELACQTLEAVAPVGDVVNGFDEMVISEDSDEELDLMSLQQQARKWRMAEGSRLPKFRSVSDGFQQLHLALCRRLCATLALPGLGILDTRQMNTRDLRRPTVTYGDQLGNGWPLPDEEHMEPPRLLRIHSESGFNLQPWTRERLRLISQMSQQKQELNKAQRDLVQLQEAGRDLQASAERVAQHAMQAQLVAQMDPRPGIAQELVEVKSRGLEMEQEALRAKQELVKTREELVEMRQAGDSLQAAVEGILQMCQILQEFTSPFRSADDA</sequence>
<keyword evidence="4" id="KW-1185">Reference proteome</keyword>
<feature type="coiled-coil region" evidence="1">
    <location>
        <begin position="1384"/>
        <end position="1411"/>
    </location>
</feature>
<dbReference type="EMBL" id="CAMXCT030001502">
    <property type="protein sequence ID" value="CAL4777994.1"/>
    <property type="molecule type" value="Genomic_DNA"/>
</dbReference>
<keyword evidence="1" id="KW-0175">Coiled coil</keyword>
<reference evidence="2" key="1">
    <citation type="submission" date="2022-10" db="EMBL/GenBank/DDBJ databases">
        <authorList>
            <person name="Chen Y."/>
            <person name="Dougan E. K."/>
            <person name="Chan C."/>
            <person name="Rhodes N."/>
            <person name="Thang M."/>
        </authorList>
    </citation>
    <scope>NUCLEOTIDE SEQUENCE</scope>
</reference>
<comment type="caution">
    <text evidence="2">The sequence shown here is derived from an EMBL/GenBank/DDBJ whole genome shotgun (WGS) entry which is preliminary data.</text>
</comment>
<evidence type="ECO:0000313" key="2">
    <source>
        <dbReference type="EMBL" id="CAI3990682.1"/>
    </source>
</evidence>
<evidence type="ECO:0000313" key="3">
    <source>
        <dbReference type="EMBL" id="CAL4777994.1"/>
    </source>
</evidence>
<gene>
    <name evidence="2" type="ORF">C1SCF055_LOCUS17651</name>
</gene>
<dbReference type="EMBL" id="CAMXCT020001502">
    <property type="protein sequence ID" value="CAL1144057.1"/>
    <property type="molecule type" value="Genomic_DNA"/>
</dbReference>
<accession>A0A9P1FYA2</accession>
<evidence type="ECO:0000313" key="4">
    <source>
        <dbReference type="Proteomes" id="UP001152797"/>
    </source>
</evidence>
<reference evidence="3 4" key="2">
    <citation type="submission" date="2024-05" db="EMBL/GenBank/DDBJ databases">
        <authorList>
            <person name="Chen Y."/>
            <person name="Shah S."/>
            <person name="Dougan E. K."/>
            <person name="Thang M."/>
            <person name="Chan C."/>
        </authorList>
    </citation>
    <scope>NUCLEOTIDE SEQUENCE [LARGE SCALE GENOMIC DNA]</scope>
</reference>
<protein>
    <submittedName>
        <fullName evidence="2">Uncharacterized protein</fullName>
    </submittedName>
</protein>
<name>A0A9P1FYA2_9DINO</name>
<feature type="coiled-coil region" evidence="1">
    <location>
        <begin position="1316"/>
        <end position="1350"/>
    </location>
</feature>
<proteinExistence type="predicted"/>
<organism evidence="2">
    <name type="scientific">Cladocopium goreaui</name>
    <dbReference type="NCBI Taxonomy" id="2562237"/>
    <lineage>
        <taxon>Eukaryota</taxon>
        <taxon>Sar</taxon>
        <taxon>Alveolata</taxon>
        <taxon>Dinophyceae</taxon>
        <taxon>Suessiales</taxon>
        <taxon>Symbiodiniaceae</taxon>
        <taxon>Cladocopium</taxon>
    </lineage>
</organism>
<dbReference type="Proteomes" id="UP001152797">
    <property type="component" value="Unassembled WGS sequence"/>
</dbReference>
<evidence type="ECO:0000256" key="1">
    <source>
        <dbReference type="SAM" id="Coils"/>
    </source>
</evidence>